<dbReference type="EMBL" id="MU277187">
    <property type="protein sequence ID" value="KAI0069296.1"/>
    <property type="molecule type" value="Genomic_DNA"/>
</dbReference>
<dbReference type="Proteomes" id="UP000814140">
    <property type="component" value="Unassembled WGS sequence"/>
</dbReference>
<evidence type="ECO:0000313" key="2">
    <source>
        <dbReference type="Proteomes" id="UP000814140"/>
    </source>
</evidence>
<proteinExistence type="predicted"/>
<evidence type="ECO:0000313" key="1">
    <source>
        <dbReference type="EMBL" id="KAI0069296.1"/>
    </source>
</evidence>
<protein>
    <submittedName>
        <fullName evidence="1">Phosphatidylserine decarboxylase</fullName>
    </submittedName>
</protein>
<keyword evidence="2" id="KW-1185">Reference proteome</keyword>
<reference evidence="1" key="1">
    <citation type="submission" date="2021-03" db="EMBL/GenBank/DDBJ databases">
        <authorList>
            <consortium name="DOE Joint Genome Institute"/>
            <person name="Ahrendt S."/>
            <person name="Looney B.P."/>
            <person name="Miyauchi S."/>
            <person name="Morin E."/>
            <person name="Drula E."/>
            <person name="Courty P.E."/>
            <person name="Chicoki N."/>
            <person name="Fauchery L."/>
            <person name="Kohler A."/>
            <person name="Kuo A."/>
            <person name="Labutti K."/>
            <person name="Pangilinan J."/>
            <person name="Lipzen A."/>
            <person name="Riley R."/>
            <person name="Andreopoulos W."/>
            <person name="He G."/>
            <person name="Johnson J."/>
            <person name="Barry K.W."/>
            <person name="Grigoriev I.V."/>
            <person name="Nagy L."/>
            <person name="Hibbett D."/>
            <person name="Henrissat B."/>
            <person name="Matheny P.B."/>
            <person name="Labbe J."/>
            <person name="Martin F."/>
        </authorList>
    </citation>
    <scope>NUCLEOTIDE SEQUENCE</scope>
    <source>
        <strain evidence="1">HHB10654</strain>
    </source>
</reference>
<reference evidence="1" key="2">
    <citation type="journal article" date="2022" name="New Phytol.">
        <title>Evolutionary transition to the ectomycorrhizal habit in the genomes of a hyperdiverse lineage of mushroom-forming fungi.</title>
        <authorList>
            <person name="Looney B."/>
            <person name="Miyauchi S."/>
            <person name="Morin E."/>
            <person name="Drula E."/>
            <person name="Courty P.E."/>
            <person name="Kohler A."/>
            <person name="Kuo A."/>
            <person name="LaButti K."/>
            <person name="Pangilinan J."/>
            <person name="Lipzen A."/>
            <person name="Riley R."/>
            <person name="Andreopoulos W."/>
            <person name="He G."/>
            <person name="Johnson J."/>
            <person name="Nolan M."/>
            <person name="Tritt A."/>
            <person name="Barry K.W."/>
            <person name="Grigoriev I.V."/>
            <person name="Nagy L.G."/>
            <person name="Hibbett D."/>
            <person name="Henrissat B."/>
            <person name="Matheny P.B."/>
            <person name="Labbe J."/>
            <person name="Martin F.M."/>
        </authorList>
    </citation>
    <scope>NUCLEOTIDE SEQUENCE</scope>
    <source>
        <strain evidence="1">HHB10654</strain>
    </source>
</reference>
<sequence>MHLKRARRAVLGDAPVAHLPAVQDFKEAIEGDHVMKFLFDQIFLQIPDFETILYMLDSILPSAPSYYITKDKDGNPIEELLAVPISLVFDLLSNTGAGYDLFRFPAFNVALKKLLDTWGAYLSDPTEDSNAVLNTGEEGWFSDSAIRRLETNLGTLRLETNLGTLSFNQTYITPDPNADNRGYATWDAFFTRKFQPGVRPVDAAEDPTLIHSACESTVYRIQHNVNTHDQFWLKGQSYSLYDMLNRDKDMAGCFNGGTVYQAFLSPLDYHRWHAPFNGTIEKVVMVGGTYAAAQPDEGAPVDDPDLPPGSPYAALVRSQALLTIIATRALIYIRAENPEIGLTCFIGVGMLEVSTCDVTVKKGQHVVAGEQLGMFHYGGSSHALVFGPQCDV</sequence>
<feature type="non-terminal residue" evidence="1">
    <location>
        <position position="392"/>
    </location>
</feature>
<name>A0ACB8TLI0_9AGAM</name>
<accession>A0ACB8TLI0</accession>
<gene>
    <name evidence="1" type="ORF">BV25DRAFT_1910984</name>
</gene>
<organism evidence="1 2">
    <name type="scientific">Artomyces pyxidatus</name>
    <dbReference type="NCBI Taxonomy" id="48021"/>
    <lineage>
        <taxon>Eukaryota</taxon>
        <taxon>Fungi</taxon>
        <taxon>Dikarya</taxon>
        <taxon>Basidiomycota</taxon>
        <taxon>Agaricomycotina</taxon>
        <taxon>Agaricomycetes</taxon>
        <taxon>Russulales</taxon>
        <taxon>Auriscalpiaceae</taxon>
        <taxon>Artomyces</taxon>
    </lineage>
</organism>
<comment type="caution">
    <text evidence="1">The sequence shown here is derived from an EMBL/GenBank/DDBJ whole genome shotgun (WGS) entry which is preliminary data.</text>
</comment>